<keyword evidence="10" id="KW-1185">Reference proteome</keyword>
<reference evidence="9 10" key="1">
    <citation type="submission" date="2016-11" db="EMBL/GenBank/DDBJ databases">
        <authorList>
            <person name="Jaros S."/>
            <person name="Januszkiewicz K."/>
            <person name="Wedrychowicz H."/>
        </authorList>
    </citation>
    <scope>NUCLEOTIDE SEQUENCE [LARGE SCALE GENOMIC DNA]</scope>
    <source>
        <strain evidence="9 10">DSM 15212</strain>
    </source>
</reference>
<feature type="transmembrane region" description="Helical" evidence="7">
    <location>
        <begin position="141"/>
        <end position="162"/>
    </location>
</feature>
<comment type="similarity">
    <text evidence="7">Belongs to the binding-protein-dependent transport system permease family.</text>
</comment>
<dbReference type="PANTHER" id="PTHR43744">
    <property type="entry name" value="ABC TRANSPORTER PERMEASE PROTEIN MG189-RELATED-RELATED"/>
    <property type="match status" value="1"/>
</dbReference>
<feature type="transmembrane region" description="Helical" evidence="7">
    <location>
        <begin position="112"/>
        <end position="135"/>
    </location>
</feature>
<name>A0A1M6PJ27_PARC5</name>
<keyword evidence="6 7" id="KW-0472">Membrane</keyword>
<dbReference type="OrthoDB" id="9787837at2"/>
<feature type="transmembrane region" description="Helical" evidence="7">
    <location>
        <begin position="245"/>
        <end position="266"/>
    </location>
</feature>
<feature type="domain" description="ABC transmembrane type-1" evidence="8">
    <location>
        <begin position="77"/>
        <end position="266"/>
    </location>
</feature>
<organism evidence="9 10">
    <name type="scientific">Paramaledivibacter caminithermalis (strain DSM 15212 / CIP 107654 / DViRD3)</name>
    <name type="common">Clostridium caminithermale</name>
    <dbReference type="NCBI Taxonomy" id="1121301"/>
    <lineage>
        <taxon>Bacteria</taxon>
        <taxon>Bacillati</taxon>
        <taxon>Bacillota</taxon>
        <taxon>Clostridia</taxon>
        <taxon>Peptostreptococcales</taxon>
        <taxon>Caminicellaceae</taxon>
        <taxon>Paramaledivibacter</taxon>
    </lineage>
</organism>
<dbReference type="AlphaFoldDB" id="A0A1M6PJ27"/>
<evidence type="ECO:0000313" key="10">
    <source>
        <dbReference type="Proteomes" id="UP000184465"/>
    </source>
</evidence>
<feature type="transmembrane region" description="Helical" evidence="7">
    <location>
        <begin position="81"/>
        <end position="103"/>
    </location>
</feature>
<keyword evidence="9" id="KW-0762">Sugar transport</keyword>
<protein>
    <submittedName>
        <fullName evidence="9">Multiple sugar transport system permease protein</fullName>
    </submittedName>
</protein>
<keyword evidence="4 7" id="KW-0812">Transmembrane</keyword>
<dbReference type="Pfam" id="PF00528">
    <property type="entry name" value="BPD_transp_1"/>
    <property type="match status" value="1"/>
</dbReference>
<evidence type="ECO:0000256" key="6">
    <source>
        <dbReference type="ARBA" id="ARBA00023136"/>
    </source>
</evidence>
<dbReference type="RefSeq" id="WP_073149775.1">
    <property type="nucleotide sequence ID" value="NZ_FRAG01000024.1"/>
</dbReference>
<dbReference type="GO" id="GO:0005886">
    <property type="term" value="C:plasma membrane"/>
    <property type="evidence" value="ECO:0007669"/>
    <property type="project" value="UniProtKB-SubCell"/>
</dbReference>
<comment type="subcellular location">
    <subcellularLocation>
        <location evidence="1 7">Cell membrane</location>
        <topology evidence="1 7">Multi-pass membrane protein</topology>
    </subcellularLocation>
</comment>
<dbReference type="InterPro" id="IPR000515">
    <property type="entry name" value="MetI-like"/>
</dbReference>
<dbReference type="CDD" id="cd06261">
    <property type="entry name" value="TM_PBP2"/>
    <property type="match status" value="1"/>
</dbReference>
<keyword evidence="3" id="KW-1003">Cell membrane</keyword>
<dbReference type="PROSITE" id="PS50928">
    <property type="entry name" value="ABC_TM1"/>
    <property type="match status" value="1"/>
</dbReference>
<feature type="transmembrane region" description="Helical" evidence="7">
    <location>
        <begin position="195"/>
        <end position="212"/>
    </location>
</feature>
<keyword evidence="2 7" id="KW-0813">Transport</keyword>
<dbReference type="PANTHER" id="PTHR43744:SF12">
    <property type="entry name" value="ABC TRANSPORTER PERMEASE PROTEIN MG189-RELATED"/>
    <property type="match status" value="1"/>
</dbReference>
<evidence type="ECO:0000256" key="5">
    <source>
        <dbReference type="ARBA" id="ARBA00022989"/>
    </source>
</evidence>
<evidence type="ECO:0000256" key="2">
    <source>
        <dbReference type="ARBA" id="ARBA00022448"/>
    </source>
</evidence>
<evidence type="ECO:0000256" key="7">
    <source>
        <dbReference type="RuleBase" id="RU363032"/>
    </source>
</evidence>
<evidence type="ECO:0000256" key="1">
    <source>
        <dbReference type="ARBA" id="ARBA00004651"/>
    </source>
</evidence>
<dbReference type="Proteomes" id="UP000184465">
    <property type="component" value="Unassembled WGS sequence"/>
</dbReference>
<proteinExistence type="inferred from homology"/>
<evidence type="ECO:0000313" key="9">
    <source>
        <dbReference type="EMBL" id="SHK07949.1"/>
    </source>
</evidence>
<dbReference type="EMBL" id="FRAG01000024">
    <property type="protein sequence ID" value="SHK07949.1"/>
    <property type="molecule type" value="Genomic_DNA"/>
</dbReference>
<evidence type="ECO:0000256" key="4">
    <source>
        <dbReference type="ARBA" id="ARBA00022692"/>
    </source>
</evidence>
<keyword evidence="5 7" id="KW-1133">Transmembrane helix</keyword>
<gene>
    <name evidence="9" type="ORF">SAMN02745912_02187</name>
</gene>
<sequence>MILNNKKQNKFFNQKLLVHIVLLIGVVVTITPFVWMVLTSLKTVGESTLVPPKILPEVPQWKNYSEVQKTLPFLKFYYNTIVYTVVRTLGQIILCSMAGYAFARIEFPGKKYIFIGLLSVLMIPGQSFLLPQFMIMAKLKLLNTIRALIIPGLFSSFGTFLMRQFFMQIPKEIEEAAILDGCNHFHIFKNIMLPLVRPGIIALAITCILDSWNQLMWPLIVNTNINKMTLSAGIASLSGQHFTNYPVMMAGAVLAIWPMIVVFIIFQKQFIQGLAFTGSKG</sequence>
<accession>A0A1M6PJ27</accession>
<feature type="transmembrane region" description="Helical" evidence="7">
    <location>
        <begin position="16"/>
        <end position="38"/>
    </location>
</feature>
<evidence type="ECO:0000256" key="3">
    <source>
        <dbReference type="ARBA" id="ARBA00022475"/>
    </source>
</evidence>
<evidence type="ECO:0000259" key="8">
    <source>
        <dbReference type="PROSITE" id="PS50928"/>
    </source>
</evidence>
<dbReference type="GO" id="GO:0055085">
    <property type="term" value="P:transmembrane transport"/>
    <property type="evidence" value="ECO:0007669"/>
    <property type="project" value="InterPro"/>
</dbReference>
<dbReference type="Gene3D" id="1.10.3720.10">
    <property type="entry name" value="MetI-like"/>
    <property type="match status" value="1"/>
</dbReference>
<dbReference type="SUPFAM" id="SSF161098">
    <property type="entry name" value="MetI-like"/>
    <property type="match status" value="1"/>
</dbReference>
<dbReference type="STRING" id="1121301.SAMN02745912_02187"/>
<dbReference type="InterPro" id="IPR035906">
    <property type="entry name" value="MetI-like_sf"/>
</dbReference>